<name>A0A0L0T949_ALLM3</name>
<organism evidence="1 2">
    <name type="scientific">Allomyces macrogynus (strain ATCC 38327)</name>
    <name type="common">Allomyces javanicus var. macrogynus</name>
    <dbReference type="NCBI Taxonomy" id="578462"/>
    <lineage>
        <taxon>Eukaryota</taxon>
        <taxon>Fungi</taxon>
        <taxon>Fungi incertae sedis</taxon>
        <taxon>Blastocladiomycota</taxon>
        <taxon>Blastocladiomycetes</taxon>
        <taxon>Blastocladiales</taxon>
        <taxon>Blastocladiaceae</taxon>
        <taxon>Allomyces</taxon>
    </lineage>
</organism>
<dbReference type="OrthoDB" id="407325at2759"/>
<evidence type="ECO:0000313" key="1">
    <source>
        <dbReference type="EMBL" id="KNE71277.1"/>
    </source>
</evidence>
<proteinExistence type="predicted"/>
<dbReference type="Proteomes" id="UP000054350">
    <property type="component" value="Unassembled WGS sequence"/>
</dbReference>
<dbReference type="EMBL" id="GG745371">
    <property type="protein sequence ID" value="KNE71277.1"/>
    <property type="molecule type" value="Genomic_DNA"/>
</dbReference>
<sequence length="126" mass="13960">MAATLHFYAVAPYTLTVASVAEEDDDDTLDPCFFDEGYSLAAQTAYSSDRKWMLRVYKERGTAKSVTFTTFPSVCQAFVENGCHVHVLYQERGIEDPLPVRLCAVTYGPLDSKDATPAVLPRKAVE</sequence>
<dbReference type="AlphaFoldDB" id="A0A0L0T949"/>
<keyword evidence="2" id="KW-1185">Reference proteome</keyword>
<gene>
    <name evidence="1" type="ORF">AMAG_15518</name>
</gene>
<reference evidence="2" key="2">
    <citation type="submission" date="2009-11" db="EMBL/GenBank/DDBJ databases">
        <title>The Genome Sequence of Allomyces macrogynus strain ATCC 38327.</title>
        <authorList>
            <consortium name="The Broad Institute Genome Sequencing Platform"/>
            <person name="Russ C."/>
            <person name="Cuomo C."/>
            <person name="Shea T."/>
            <person name="Young S.K."/>
            <person name="Zeng Q."/>
            <person name="Koehrsen M."/>
            <person name="Haas B."/>
            <person name="Borodovsky M."/>
            <person name="Guigo R."/>
            <person name="Alvarado L."/>
            <person name="Berlin A."/>
            <person name="Borenstein D."/>
            <person name="Chen Z."/>
            <person name="Engels R."/>
            <person name="Freedman E."/>
            <person name="Gellesch M."/>
            <person name="Goldberg J."/>
            <person name="Griggs A."/>
            <person name="Gujja S."/>
            <person name="Heiman D."/>
            <person name="Hepburn T."/>
            <person name="Howarth C."/>
            <person name="Jen D."/>
            <person name="Larson L."/>
            <person name="Lewis B."/>
            <person name="Mehta T."/>
            <person name="Park D."/>
            <person name="Pearson M."/>
            <person name="Roberts A."/>
            <person name="Saif S."/>
            <person name="Shenoy N."/>
            <person name="Sisk P."/>
            <person name="Stolte C."/>
            <person name="Sykes S."/>
            <person name="Walk T."/>
            <person name="White J."/>
            <person name="Yandava C."/>
            <person name="Burger G."/>
            <person name="Gray M.W."/>
            <person name="Holland P.W.H."/>
            <person name="King N."/>
            <person name="Lang F.B.F."/>
            <person name="Roger A.J."/>
            <person name="Ruiz-Trillo I."/>
            <person name="Lander E."/>
            <person name="Nusbaum C."/>
        </authorList>
    </citation>
    <scope>NUCLEOTIDE SEQUENCE [LARGE SCALE GENOMIC DNA]</scope>
    <source>
        <strain evidence="2">ATCC 38327</strain>
    </source>
</reference>
<accession>A0A0L0T949</accession>
<protein>
    <submittedName>
        <fullName evidence="1">Uncharacterized protein</fullName>
    </submittedName>
</protein>
<dbReference type="VEuPathDB" id="FungiDB:AMAG_15518"/>
<evidence type="ECO:0000313" key="2">
    <source>
        <dbReference type="Proteomes" id="UP000054350"/>
    </source>
</evidence>
<reference evidence="1 2" key="1">
    <citation type="submission" date="2009-11" db="EMBL/GenBank/DDBJ databases">
        <title>Annotation of Allomyces macrogynus ATCC 38327.</title>
        <authorList>
            <consortium name="The Broad Institute Genome Sequencing Platform"/>
            <person name="Russ C."/>
            <person name="Cuomo C."/>
            <person name="Burger G."/>
            <person name="Gray M.W."/>
            <person name="Holland P.W.H."/>
            <person name="King N."/>
            <person name="Lang F.B.F."/>
            <person name="Roger A.J."/>
            <person name="Ruiz-Trillo I."/>
            <person name="Young S.K."/>
            <person name="Zeng Q."/>
            <person name="Gargeya S."/>
            <person name="Fitzgerald M."/>
            <person name="Haas B."/>
            <person name="Abouelleil A."/>
            <person name="Alvarado L."/>
            <person name="Arachchi H.M."/>
            <person name="Berlin A."/>
            <person name="Chapman S.B."/>
            <person name="Gearin G."/>
            <person name="Goldberg J."/>
            <person name="Griggs A."/>
            <person name="Gujja S."/>
            <person name="Hansen M."/>
            <person name="Heiman D."/>
            <person name="Howarth C."/>
            <person name="Larimer J."/>
            <person name="Lui A."/>
            <person name="MacDonald P.J.P."/>
            <person name="McCowen C."/>
            <person name="Montmayeur A."/>
            <person name="Murphy C."/>
            <person name="Neiman D."/>
            <person name="Pearson M."/>
            <person name="Priest M."/>
            <person name="Roberts A."/>
            <person name="Saif S."/>
            <person name="Shea T."/>
            <person name="Sisk P."/>
            <person name="Stolte C."/>
            <person name="Sykes S."/>
            <person name="Wortman J."/>
            <person name="Nusbaum C."/>
            <person name="Birren B."/>
        </authorList>
    </citation>
    <scope>NUCLEOTIDE SEQUENCE [LARGE SCALE GENOMIC DNA]</scope>
    <source>
        <strain evidence="1 2">ATCC 38327</strain>
    </source>
</reference>